<reference evidence="2 3" key="1">
    <citation type="submission" date="2018-04" db="EMBL/GenBank/DDBJ databases">
        <title>The genome of golden apple snail Pomacea canaliculata provides insight into stress tolerance and invasive adaptation.</title>
        <authorList>
            <person name="Liu C."/>
            <person name="Liu B."/>
            <person name="Ren Y."/>
            <person name="Zhang Y."/>
            <person name="Wang H."/>
            <person name="Li S."/>
            <person name="Jiang F."/>
            <person name="Yin L."/>
            <person name="Zhang G."/>
            <person name="Qian W."/>
            <person name="Fan W."/>
        </authorList>
    </citation>
    <scope>NUCLEOTIDE SEQUENCE [LARGE SCALE GENOMIC DNA]</scope>
    <source>
        <strain evidence="2">SZHN2017</strain>
        <tissue evidence="2">Muscle</tissue>
    </source>
</reference>
<keyword evidence="3" id="KW-1185">Reference proteome</keyword>
<sequence>MADDSGVHPGVVQQQTNSTHVDGNERSDIDIKPKANSQKTRPGWFKFSRDAKVVNVVTMGIVEVKGGYDGDYDGKKVVMMAVVAQDGDICEGSIDVDLLDEADV</sequence>
<evidence type="ECO:0000313" key="3">
    <source>
        <dbReference type="Proteomes" id="UP000245119"/>
    </source>
</evidence>
<organism evidence="2 3">
    <name type="scientific">Pomacea canaliculata</name>
    <name type="common">Golden apple snail</name>
    <dbReference type="NCBI Taxonomy" id="400727"/>
    <lineage>
        <taxon>Eukaryota</taxon>
        <taxon>Metazoa</taxon>
        <taxon>Spiralia</taxon>
        <taxon>Lophotrochozoa</taxon>
        <taxon>Mollusca</taxon>
        <taxon>Gastropoda</taxon>
        <taxon>Caenogastropoda</taxon>
        <taxon>Architaenioglossa</taxon>
        <taxon>Ampullarioidea</taxon>
        <taxon>Ampullariidae</taxon>
        <taxon>Pomacea</taxon>
    </lineage>
</organism>
<feature type="compositionally biased region" description="Polar residues" evidence="1">
    <location>
        <begin position="12"/>
        <end position="21"/>
    </location>
</feature>
<evidence type="ECO:0000313" key="2">
    <source>
        <dbReference type="EMBL" id="PVD20966.1"/>
    </source>
</evidence>
<dbReference type="EMBL" id="PZQS01000012">
    <property type="protein sequence ID" value="PVD20966.1"/>
    <property type="molecule type" value="Genomic_DNA"/>
</dbReference>
<gene>
    <name evidence="2" type="ORF">C0Q70_19130</name>
</gene>
<name>A0A2T7NIJ3_POMCA</name>
<protein>
    <submittedName>
        <fullName evidence="2">Uncharacterized protein</fullName>
    </submittedName>
</protein>
<proteinExistence type="predicted"/>
<comment type="caution">
    <text evidence="2">The sequence shown here is derived from an EMBL/GenBank/DDBJ whole genome shotgun (WGS) entry which is preliminary data.</text>
</comment>
<accession>A0A2T7NIJ3</accession>
<feature type="region of interest" description="Disordered" evidence="1">
    <location>
        <begin position="1"/>
        <end position="42"/>
    </location>
</feature>
<evidence type="ECO:0000256" key="1">
    <source>
        <dbReference type="SAM" id="MobiDB-lite"/>
    </source>
</evidence>
<feature type="compositionally biased region" description="Basic and acidic residues" evidence="1">
    <location>
        <begin position="22"/>
        <end position="33"/>
    </location>
</feature>
<dbReference type="Proteomes" id="UP000245119">
    <property type="component" value="Linkage Group LG12"/>
</dbReference>
<dbReference type="AlphaFoldDB" id="A0A2T7NIJ3"/>